<keyword evidence="2" id="KW-1185">Reference proteome</keyword>
<organism evidence="1 2">
    <name type="scientific">Auriscalpium vulgare</name>
    <dbReference type="NCBI Taxonomy" id="40419"/>
    <lineage>
        <taxon>Eukaryota</taxon>
        <taxon>Fungi</taxon>
        <taxon>Dikarya</taxon>
        <taxon>Basidiomycota</taxon>
        <taxon>Agaricomycotina</taxon>
        <taxon>Agaricomycetes</taxon>
        <taxon>Russulales</taxon>
        <taxon>Auriscalpiaceae</taxon>
        <taxon>Auriscalpium</taxon>
    </lineage>
</organism>
<accession>A0ACB8RI20</accession>
<evidence type="ECO:0000313" key="1">
    <source>
        <dbReference type="EMBL" id="KAI0043372.1"/>
    </source>
</evidence>
<sequence length="167" mass="18419">MARTGWLYAIGHLIGGIFFKTPVHMYVPPFSPKKRLPMSFRYQIWQNVTVASSLRCRTAYPGAPLTWRLAPLSLLRRSGLHVTGWNSSLLVIVMLLSASVLPKRFSALHIFGDAGCLLLWRTAASLIVRPLPLPRGSPVRGASRPPPKAVHSAASRSQGLNNEAVYH</sequence>
<comment type="caution">
    <text evidence="1">The sequence shown here is derived from an EMBL/GenBank/DDBJ whole genome shotgun (WGS) entry which is preliminary data.</text>
</comment>
<protein>
    <submittedName>
        <fullName evidence="1">Uncharacterized protein</fullName>
    </submittedName>
</protein>
<dbReference type="Proteomes" id="UP000814033">
    <property type="component" value="Unassembled WGS sequence"/>
</dbReference>
<proteinExistence type="predicted"/>
<reference evidence="1" key="2">
    <citation type="journal article" date="2022" name="New Phytol.">
        <title>Evolutionary transition to the ectomycorrhizal habit in the genomes of a hyperdiverse lineage of mushroom-forming fungi.</title>
        <authorList>
            <person name="Looney B."/>
            <person name="Miyauchi S."/>
            <person name="Morin E."/>
            <person name="Drula E."/>
            <person name="Courty P.E."/>
            <person name="Kohler A."/>
            <person name="Kuo A."/>
            <person name="LaButti K."/>
            <person name="Pangilinan J."/>
            <person name="Lipzen A."/>
            <person name="Riley R."/>
            <person name="Andreopoulos W."/>
            <person name="He G."/>
            <person name="Johnson J."/>
            <person name="Nolan M."/>
            <person name="Tritt A."/>
            <person name="Barry K.W."/>
            <person name="Grigoriev I.V."/>
            <person name="Nagy L.G."/>
            <person name="Hibbett D."/>
            <person name="Henrissat B."/>
            <person name="Matheny P.B."/>
            <person name="Labbe J."/>
            <person name="Martin F.M."/>
        </authorList>
    </citation>
    <scope>NUCLEOTIDE SEQUENCE</scope>
    <source>
        <strain evidence="1">FP105234-sp</strain>
    </source>
</reference>
<name>A0ACB8RI20_9AGAM</name>
<evidence type="ECO:0000313" key="2">
    <source>
        <dbReference type="Proteomes" id="UP000814033"/>
    </source>
</evidence>
<dbReference type="EMBL" id="MU276021">
    <property type="protein sequence ID" value="KAI0043372.1"/>
    <property type="molecule type" value="Genomic_DNA"/>
</dbReference>
<reference evidence="1" key="1">
    <citation type="submission" date="2021-02" db="EMBL/GenBank/DDBJ databases">
        <authorList>
            <consortium name="DOE Joint Genome Institute"/>
            <person name="Ahrendt S."/>
            <person name="Looney B.P."/>
            <person name="Miyauchi S."/>
            <person name="Morin E."/>
            <person name="Drula E."/>
            <person name="Courty P.E."/>
            <person name="Chicoki N."/>
            <person name="Fauchery L."/>
            <person name="Kohler A."/>
            <person name="Kuo A."/>
            <person name="Labutti K."/>
            <person name="Pangilinan J."/>
            <person name="Lipzen A."/>
            <person name="Riley R."/>
            <person name="Andreopoulos W."/>
            <person name="He G."/>
            <person name="Johnson J."/>
            <person name="Barry K.W."/>
            <person name="Grigoriev I.V."/>
            <person name="Nagy L."/>
            <person name="Hibbett D."/>
            <person name="Henrissat B."/>
            <person name="Matheny P.B."/>
            <person name="Labbe J."/>
            <person name="Martin F."/>
        </authorList>
    </citation>
    <scope>NUCLEOTIDE SEQUENCE</scope>
    <source>
        <strain evidence="1">FP105234-sp</strain>
    </source>
</reference>
<gene>
    <name evidence="1" type="ORF">FA95DRAFT_408047</name>
</gene>